<dbReference type="InterPro" id="IPR036895">
    <property type="entry name" value="Uracil-DNA_glycosylase-like_sf"/>
</dbReference>
<dbReference type="PANTHER" id="PTHR42160:SF1">
    <property type="entry name" value="URACIL-DNA GLYCOSYLASE SUPERFAMILY PROTEIN"/>
    <property type="match status" value="1"/>
</dbReference>
<evidence type="ECO:0000313" key="3">
    <source>
        <dbReference type="Proteomes" id="UP001214250"/>
    </source>
</evidence>
<dbReference type="SMART" id="SM00986">
    <property type="entry name" value="UDG"/>
    <property type="match status" value="1"/>
</dbReference>
<dbReference type="Gene3D" id="3.40.470.10">
    <property type="entry name" value="Uracil-DNA glycosylase-like domain"/>
    <property type="match status" value="1"/>
</dbReference>
<sequence length="190" mass="21882">MKHLVQEIEACTICQEFLPLGPRPVIQVHEDAKVLIVGQAPGIRVHKSGKAFDDPSGDRLRQWMGISPEDFYDSHKIAIVPMGFCYPGTGKSGDLPPRKECAEQWRQQLLDLLPNIELTIVIGNYAMDWHLKDSKERNLTETVKVWENYIPAILPLPHPSPRNNIWLKKHTYFEKQVIPYLQERIKQVIP</sequence>
<proteinExistence type="predicted"/>
<keyword evidence="3" id="KW-1185">Reference proteome</keyword>
<accession>A0ABY7VX36</accession>
<dbReference type="Proteomes" id="UP001214250">
    <property type="component" value="Chromosome 1"/>
</dbReference>
<dbReference type="PANTHER" id="PTHR42160">
    <property type="entry name" value="URACIL-DNA GLYCOSYLASE SUPERFAMILY PROTEIN"/>
    <property type="match status" value="1"/>
</dbReference>
<dbReference type="InterPro" id="IPR047124">
    <property type="entry name" value="HI_0220.2"/>
</dbReference>
<protein>
    <submittedName>
        <fullName evidence="2">Uracil-DNA glycosylase family protein</fullName>
    </submittedName>
</protein>
<dbReference type="SUPFAM" id="SSF52141">
    <property type="entry name" value="Uracil-DNA glycosylase-like"/>
    <property type="match status" value="1"/>
</dbReference>
<dbReference type="InterPro" id="IPR005122">
    <property type="entry name" value="Uracil-DNA_glycosylase-like"/>
</dbReference>
<dbReference type="Pfam" id="PF03167">
    <property type="entry name" value="UDG"/>
    <property type="match status" value="1"/>
</dbReference>
<evidence type="ECO:0000259" key="1">
    <source>
        <dbReference type="SMART" id="SM00986"/>
    </source>
</evidence>
<dbReference type="RefSeq" id="WP_274151696.1">
    <property type="nucleotide sequence ID" value="NZ_CP117811.1"/>
</dbReference>
<gene>
    <name evidence="2" type="ORF">PQO03_05270</name>
</gene>
<evidence type="ECO:0000313" key="2">
    <source>
        <dbReference type="EMBL" id="WDE97361.1"/>
    </source>
</evidence>
<reference evidence="2 3" key="1">
    <citation type="submission" date="2023-02" db="EMBL/GenBank/DDBJ databases">
        <title>Genome sequence of Lentisphaera profundi SAORIC-696.</title>
        <authorList>
            <person name="Kim e."/>
            <person name="Cho J.-C."/>
            <person name="Choi A."/>
            <person name="Kang I."/>
        </authorList>
    </citation>
    <scope>NUCLEOTIDE SEQUENCE [LARGE SCALE GENOMIC DNA]</scope>
    <source>
        <strain evidence="2 3">SAORIC-696</strain>
    </source>
</reference>
<name>A0ABY7VX36_9BACT</name>
<dbReference type="CDD" id="cd10033">
    <property type="entry name" value="UDG_like"/>
    <property type="match status" value="1"/>
</dbReference>
<dbReference type="EMBL" id="CP117811">
    <property type="protein sequence ID" value="WDE97361.1"/>
    <property type="molecule type" value="Genomic_DNA"/>
</dbReference>
<dbReference type="SMART" id="SM00987">
    <property type="entry name" value="UreE_C"/>
    <property type="match status" value="1"/>
</dbReference>
<feature type="domain" description="Uracil-DNA glycosylase-like" evidence="1">
    <location>
        <begin position="25"/>
        <end position="182"/>
    </location>
</feature>
<organism evidence="2 3">
    <name type="scientific">Lentisphaera profundi</name>
    <dbReference type="NCBI Taxonomy" id="1658616"/>
    <lineage>
        <taxon>Bacteria</taxon>
        <taxon>Pseudomonadati</taxon>
        <taxon>Lentisphaerota</taxon>
        <taxon>Lentisphaeria</taxon>
        <taxon>Lentisphaerales</taxon>
        <taxon>Lentisphaeraceae</taxon>
        <taxon>Lentisphaera</taxon>
    </lineage>
</organism>